<dbReference type="Proteomes" id="UP000580250">
    <property type="component" value="Unassembled WGS sequence"/>
</dbReference>
<comment type="caution">
    <text evidence="3">The sequence shown here is derived from an EMBL/GenBank/DDBJ whole genome shotgun (WGS) entry which is preliminary data.</text>
</comment>
<evidence type="ECO:0000313" key="3">
    <source>
        <dbReference type="EMBL" id="CAD2175185.1"/>
    </source>
</evidence>
<protein>
    <submittedName>
        <fullName evidence="3">Uncharacterized protein</fullName>
    </submittedName>
</protein>
<proteinExistence type="predicted"/>
<organism evidence="3 4">
    <name type="scientific">Meloidogyne enterolobii</name>
    <name type="common">Root-knot nematode worm</name>
    <name type="synonym">Meloidogyne mayaguensis</name>
    <dbReference type="NCBI Taxonomy" id="390850"/>
    <lineage>
        <taxon>Eukaryota</taxon>
        <taxon>Metazoa</taxon>
        <taxon>Ecdysozoa</taxon>
        <taxon>Nematoda</taxon>
        <taxon>Chromadorea</taxon>
        <taxon>Rhabditida</taxon>
        <taxon>Tylenchina</taxon>
        <taxon>Tylenchomorpha</taxon>
        <taxon>Tylenchoidea</taxon>
        <taxon>Meloidogynidae</taxon>
        <taxon>Meloidogyninae</taxon>
        <taxon>Meloidogyne</taxon>
    </lineage>
</organism>
<sequence length="432" mass="49441">MEKSFSELKTWTSKKFAAEVTKINCSSTAGENFYRYMMGSKNLTTYFKMKYAITGLAIFLLFVLLKNAISNNEEDKRWMSNNSENKNGMLSSNEDNEDTPIDFKNNGLDKIKSAKGIVSINEILQNIYEPYGYIAEHYENDLFIKLQLKEKKTCHQIYANWIDASKSDFKPSNDQQILLKDNFTLNGYSTLTKCYFTDSFTSEQSSDKIIQVSKNWTQHFIDKWIYQIKNGNNSQLQISQYSDGVSLYYATKYYNIVGKTGAVIGSIIPWVEAMCLANGASKIVTIDYNYIEIGHKDIIFLNAFDFVKRKKFFDFVASFSSIEHSGLGRYNDPLDPIGDIREMQKISCMLKPGGLFFLGIPVGQDDVGHNCHRTYGRIRLPMMFAGFELLNIFYMQSKPLDSSVDVFEDDHGGNPLNFTHFVFVLRNAKTVS</sequence>
<name>A0A6V7VJQ2_MELEN</name>
<dbReference type="InterPro" id="IPR004951">
    <property type="entry name" value="DUF268_CAE_spp"/>
</dbReference>
<dbReference type="AlphaFoldDB" id="A0A6V7VJQ2"/>
<reference evidence="3 4" key="1">
    <citation type="submission" date="2020-08" db="EMBL/GenBank/DDBJ databases">
        <authorList>
            <person name="Koutsovoulos G."/>
            <person name="Danchin GJ E."/>
        </authorList>
    </citation>
    <scope>NUCLEOTIDE SEQUENCE [LARGE SCALE GENOMIC DNA]</scope>
</reference>
<evidence type="ECO:0000313" key="4">
    <source>
        <dbReference type="Proteomes" id="UP000580250"/>
    </source>
</evidence>
<accession>A0A6V7VJQ2</accession>
<evidence type="ECO:0000256" key="2">
    <source>
        <dbReference type="SAM" id="Phobius"/>
    </source>
</evidence>
<dbReference type="Pfam" id="PF03269">
    <property type="entry name" value="DUF268"/>
    <property type="match status" value="1"/>
</dbReference>
<keyword evidence="2" id="KW-0812">Transmembrane</keyword>
<evidence type="ECO:0000256" key="1">
    <source>
        <dbReference type="SAM" id="MobiDB-lite"/>
    </source>
</evidence>
<dbReference type="Gene3D" id="3.40.50.150">
    <property type="entry name" value="Vaccinia Virus protein VP39"/>
    <property type="match status" value="1"/>
</dbReference>
<dbReference type="EMBL" id="CAJEWN010000249">
    <property type="protein sequence ID" value="CAD2175185.1"/>
    <property type="molecule type" value="Genomic_DNA"/>
</dbReference>
<keyword evidence="2" id="KW-0472">Membrane</keyword>
<gene>
    <name evidence="3" type="ORF">MENT_LOCUS26896</name>
</gene>
<dbReference type="SUPFAM" id="SSF53335">
    <property type="entry name" value="S-adenosyl-L-methionine-dependent methyltransferases"/>
    <property type="match status" value="1"/>
</dbReference>
<feature type="region of interest" description="Disordered" evidence="1">
    <location>
        <begin position="78"/>
        <end position="97"/>
    </location>
</feature>
<keyword evidence="2" id="KW-1133">Transmembrane helix</keyword>
<feature type="compositionally biased region" description="Polar residues" evidence="1">
    <location>
        <begin position="79"/>
        <end position="93"/>
    </location>
</feature>
<dbReference type="InterPro" id="IPR029063">
    <property type="entry name" value="SAM-dependent_MTases_sf"/>
</dbReference>
<feature type="transmembrane region" description="Helical" evidence="2">
    <location>
        <begin position="51"/>
        <end position="69"/>
    </location>
</feature>
<dbReference type="OrthoDB" id="428346at2759"/>